<name>A0ABD5NYB0_9EURY</name>
<reference evidence="1 2" key="1">
    <citation type="journal article" date="2014" name="Int. J. Syst. Evol. Microbiol.">
        <title>Complete genome sequence of Corynebacterium casei LMG S-19264T (=DSM 44701T), isolated from a smear-ripened cheese.</title>
        <authorList>
            <consortium name="US DOE Joint Genome Institute (JGI-PGF)"/>
            <person name="Walter F."/>
            <person name="Albersmeier A."/>
            <person name="Kalinowski J."/>
            <person name="Ruckert C."/>
        </authorList>
    </citation>
    <scope>NUCLEOTIDE SEQUENCE [LARGE SCALE GENOMIC DNA]</scope>
    <source>
        <strain evidence="1 2">IBRC-M 10912</strain>
    </source>
</reference>
<sequence>MTLRFEVSDRFVEAADQWAERRTIDREEALATKAEQSLLEIEHLVSGSHDVEFEVDGREIHYEPTEDLSAFLDRWSSKTGLEESAVLAMHVDLFASAFLDEVTDGERQPNVPPGDADKI</sequence>
<gene>
    <name evidence="1" type="ORF">ACFOZ7_08310</name>
</gene>
<dbReference type="AlphaFoldDB" id="A0ABD5NYB0"/>
<dbReference type="GeneID" id="71852187"/>
<dbReference type="EMBL" id="JBHSDJ010000024">
    <property type="protein sequence ID" value="MFC4247001.1"/>
    <property type="molecule type" value="Genomic_DNA"/>
</dbReference>
<evidence type="ECO:0000313" key="1">
    <source>
        <dbReference type="EMBL" id="MFC4247001.1"/>
    </source>
</evidence>
<dbReference type="Proteomes" id="UP001595821">
    <property type="component" value="Unassembled WGS sequence"/>
</dbReference>
<organism evidence="1 2">
    <name type="scientific">Natribaculum luteum</name>
    <dbReference type="NCBI Taxonomy" id="1586232"/>
    <lineage>
        <taxon>Archaea</taxon>
        <taxon>Methanobacteriati</taxon>
        <taxon>Methanobacteriota</taxon>
        <taxon>Stenosarchaea group</taxon>
        <taxon>Halobacteria</taxon>
        <taxon>Halobacteriales</taxon>
        <taxon>Natrialbaceae</taxon>
        <taxon>Natribaculum</taxon>
    </lineage>
</organism>
<evidence type="ECO:0008006" key="3">
    <source>
        <dbReference type="Google" id="ProtNLM"/>
    </source>
</evidence>
<comment type="caution">
    <text evidence="1">The sequence shown here is derived from an EMBL/GenBank/DDBJ whole genome shotgun (WGS) entry which is preliminary data.</text>
</comment>
<proteinExistence type="predicted"/>
<dbReference type="RefSeq" id="WP_246971083.1">
    <property type="nucleotide sequence ID" value="NZ_CP095397.1"/>
</dbReference>
<accession>A0ABD5NYB0</accession>
<evidence type="ECO:0000313" key="2">
    <source>
        <dbReference type="Proteomes" id="UP001595821"/>
    </source>
</evidence>
<protein>
    <recommendedName>
        <fullName evidence="3">Amphi-Trp domain-containing protein</fullName>
    </recommendedName>
</protein>